<name>A0A972JH49_9GAMM</name>
<dbReference type="EMBL" id="JAAXYH010000001">
    <property type="protein sequence ID" value="NMH63623.1"/>
    <property type="molecule type" value="Genomic_DNA"/>
</dbReference>
<dbReference type="AlphaFoldDB" id="A0A972JH49"/>
<dbReference type="Pfam" id="PF13671">
    <property type="entry name" value="AAA_33"/>
    <property type="match status" value="1"/>
</dbReference>
<organism evidence="1 2">
    <name type="scientific">Shewanella salipaludis</name>
    <dbReference type="NCBI Taxonomy" id="2723052"/>
    <lineage>
        <taxon>Bacteria</taxon>
        <taxon>Pseudomonadati</taxon>
        <taxon>Pseudomonadota</taxon>
        <taxon>Gammaproteobacteria</taxon>
        <taxon>Alteromonadales</taxon>
        <taxon>Shewanellaceae</taxon>
        <taxon>Shewanella</taxon>
    </lineage>
</organism>
<comment type="caution">
    <text evidence="1">The sequence shown here is derived from an EMBL/GenBank/DDBJ whole genome shotgun (WGS) entry which is preliminary data.</text>
</comment>
<dbReference type="SUPFAM" id="SSF52540">
    <property type="entry name" value="P-loop containing nucleoside triphosphate hydrolases"/>
    <property type="match status" value="1"/>
</dbReference>
<keyword evidence="2" id="KW-1185">Reference proteome</keyword>
<evidence type="ECO:0000313" key="1">
    <source>
        <dbReference type="EMBL" id="NMH63623.1"/>
    </source>
</evidence>
<dbReference type="InterPro" id="IPR026302">
    <property type="entry name" value="NEDD4-bd_p2"/>
</dbReference>
<accession>A0A972JH49</accession>
<dbReference type="Gene3D" id="3.40.50.300">
    <property type="entry name" value="P-loop containing nucleotide triphosphate hydrolases"/>
    <property type="match status" value="1"/>
</dbReference>
<evidence type="ECO:0000313" key="2">
    <source>
        <dbReference type="Proteomes" id="UP000737113"/>
    </source>
</evidence>
<dbReference type="PANTHER" id="PTHR13308">
    <property type="entry name" value="NEDD4-BINDING PROTEIN 2-LIKE 1"/>
    <property type="match status" value="1"/>
</dbReference>
<keyword evidence="1" id="KW-0067">ATP-binding</keyword>
<dbReference type="PANTHER" id="PTHR13308:SF40">
    <property type="entry name" value="NEDD4-BINDING PROTEIN 2-LIKE 1"/>
    <property type="match status" value="1"/>
</dbReference>
<dbReference type="GO" id="GO:0005524">
    <property type="term" value="F:ATP binding"/>
    <property type="evidence" value="ECO:0007669"/>
    <property type="project" value="UniProtKB-KW"/>
</dbReference>
<dbReference type="Proteomes" id="UP000737113">
    <property type="component" value="Unassembled WGS sequence"/>
</dbReference>
<reference evidence="1" key="1">
    <citation type="submission" date="2020-04" db="EMBL/GenBank/DDBJ databases">
        <title>Description of Shewanella salipaludis sp. nov., isolated from a salt marsh.</title>
        <authorList>
            <person name="Park S."/>
            <person name="Yoon J.-H."/>
        </authorList>
    </citation>
    <scope>NUCLEOTIDE SEQUENCE</scope>
    <source>
        <strain evidence="1">SHSM-M6</strain>
    </source>
</reference>
<gene>
    <name evidence="1" type="ORF">HC757_00280</name>
</gene>
<proteinExistence type="predicted"/>
<protein>
    <submittedName>
        <fullName evidence="1">ATP-binding protein</fullName>
    </submittedName>
</protein>
<sequence>MSRPEASTELLAPAKLAIIMRGLPGSGKSHWVEQFIASQPLPLALRIRRHGLFSTDDFFLVEGEYRFNVARLAEYHQRNLTGFIQALARGEPVVICDNTNLAHWEYMAYEAAAQALGYGVRKVLIGNPRDPRHRALCAERNRHGVPLAQLGSMAKNFEDDDVSVGPG</sequence>
<keyword evidence="1" id="KW-0547">Nucleotide-binding</keyword>
<dbReference type="InterPro" id="IPR027417">
    <property type="entry name" value="P-loop_NTPase"/>
</dbReference>
<dbReference type="RefSeq" id="WP_169562271.1">
    <property type="nucleotide sequence ID" value="NZ_JAAXYH010000001.1"/>
</dbReference>